<evidence type="ECO:0000313" key="1">
    <source>
        <dbReference type="EMBL" id="KXB01254.1"/>
    </source>
</evidence>
<dbReference type="Proteomes" id="UP000070344">
    <property type="component" value="Unassembled WGS sequence"/>
</dbReference>
<comment type="caution">
    <text evidence="1">The sequence shown here is derived from an EMBL/GenBank/DDBJ whole genome shotgun (WGS) entry which is preliminary data.</text>
</comment>
<sequence>MGVLKQRQKPLTIRKVKEAMEYANKVCEEKISELDDSDELCTCPTCESMEHVSYTGTYRGRRKFKCSNPSNEDCGYLKKDI</sequence>
<protein>
    <submittedName>
        <fullName evidence="1">Uncharacterized protein</fullName>
    </submittedName>
</protein>
<dbReference type="EMBL" id="LHXV01000019">
    <property type="protein sequence ID" value="KXB01254.1"/>
    <property type="molecule type" value="Genomic_DNA"/>
</dbReference>
<keyword evidence="2" id="KW-1185">Reference proteome</keyword>
<name>A0A133V484_9EURY</name>
<reference evidence="1 2" key="1">
    <citation type="journal article" date="2016" name="Sci. Rep.">
        <title>Metabolic traits of an uncultured archaeal lineage -MSBL1- from brine pools of the Red Sea.</title>
        <authorList>
            <person name="Mwirichia R."/>
            <person name="Alam I."/>
            <person name="Rashid M."/>
            <person name="Vinu M."/>
            <person name="Ba-Alawi W."/>
            <person name="Anthony Kamau A."/>
            <person name="Kamanda Ngugi D."/>
            <person name="Goker M."/>
            <person name="Klenk H.P."/>
            <person name="Bajic V."/>
            <person name="Stingl U."/>
        </authorList>
    </citation>
    <scope>NUCLEOTIDE SEQUENCE [LARGE SCALE GENOMIC DNA]</scope>
    <source>
        <strain evidence="1">SCGC-AAA259O05</strain>
    </source>
</reference>
<organism evidence="1 2">
    <name type="scientific">candidate division MSBL1 archaeon SCGC-AAA259O05</name>
    <dbReference type="NCBI Taxonomy" id="1698271"/>
    <lineage>
        <taxon>Archaea</taxon>
        <taxon>Methanobacteriati</taxon>
        <taxon>Methanobacteriota</taxon>
        <taxon>candidate division MSBL1</taxon>
    </lineage>
</organism>
<dbReference type="AlphaFoldDB" id="A0A133V484"/>
<evidence type="ECO:0000313" key="2">
    <source>
        <dbReference type="Proteomes" id="UP000070344"/>
    </source>
</evidence>
<gene>
    <name evidence="1" type="ORF">AKJ41_02205</name>
</gene>
<proteinExistence type="predicted"/>
<accession>A0A133V484</accession>